<dbReference type="EMBL" id="KI275212">
    <property type="protein sequence ID" value="ESA22893.1"/>
    <property type="molecule type" value="Genomic_DNA"/>
</dbReference>
<dbReference type="AlphaFoldDB" id="U9UWF6"/>
<proteinExistence type="predicted"/>
<reference evidence="1" key="1">
    <citation type="submission" date="2013-07" db="EMBL/GenBank/DDBJ databases">
        <title>The genome of an arbuscular mycorrhizal fungus provides insights into the evolution of the oldest plant symbiosis.</title>
        <authorList>
            <consortium name="DOE Joint Genome Institute"/>
            <person name="Tisserant E."/>
            <person name="Malbreil M."/>
            <person name="Kuo A."/>
            <person name="Kohler A."/>
            <person name="Symeonidi A."/>
            <person name="Balestrini R."/>
            <person name="Charron P."/>
            <person name="Duensing N."/>
            <person name="Frei-dit-Frey N."/>
            <person name="Gianinazzi-Pearson V."/>
            <person name="Gilbert B."/>
            <person name="Handa Y."/>
            <person name="Hijri M."/>
            <person name="Kaul R."/>
            <person name="Kawaguchi M."/>
            <person name="Krajinski F."/>
            <person name="Lammers P."/>
            <person name="Lapierre D."/>
            <person name="Masclaux F.G."/>
            <person name="Murat C."/>
            <person name="Morin E."/>
            <person name="Ndikumana S."/>
            <person name="Pagni M."/>
            <person name="Petitpierre D."/>
            <person name="Requena N."/>
            <person name="Rosikiewicz P."/>
            <person name="Riley R."/>
            <person name="Saito K."/>
            <person name="San Clemente H."/>
            <person name="Shapiro H."/>
            <person name="van Tuinen D."/>
            <person name="Becard G."/>
            <person name="Bonfante P."/>
            <person name="Paszkowski U."/>
            <person name="Shachar-Hill Y."/>
            <person name="Young J.P."/>
            <person name="Sanders I.R."/>
            <person name="Henrissat B."/>
            <person name="Rensing S.A."/>
            <person name="Grigoriev I.V."/>
            <person name="Corradi N."/>
            <person name="Roux C."/>
            <person name="Martin F."/>
        </authorList>
    </citation>
    <scope>NUCLEOTIDE SEQUENCE</scope>
    <source>
        <strain evidence="1">DAOM 197198</strain>
    </source>
</reference>
<name>U9UWF6_RHIID</name>
<sequence length="72" mass="8281">MGYRSLGHQIICILLVEKLLVKKTKKTQKTLLVYICAGKSKSKNNSKLIDIEALSLQELFLMQCDKDKDRRV</sequence>
<dbReference type="HOGENOM" id="CLU_2723445_0_0_1"/>
<gene>
    <name evidence="1" type="ORF">GLOINDRAFT_15987</name>
</gene>
<evidence type="ECO:0000313" key="1">
    <source>
        <dbReference type="EMBL" id="ESA22893.1"/>
    </source>
</evidence>
<accession>U9UWF6</accession>
<organism evidence="1">
    <name type="scientific">Rhizophagus irregularis (strain DAOM 181602 / DAOM 197198 / MUCL 43194)</name>
    <name type="common">Arbuscular mycorrhizal fungus</name>
    <name type="synonym">Glomus intraradices</name>
    <dbReference type="NCBI Taxonomy" id="747089"/>
    <lineage>
        <taxon>Eukaryota</taxon>
        <taxon>Fungi</taxon>
        <taxon>Fungi incertae sedis</taxon>
        <taxon>Mucoromycota</taxon>
        <taxon>Glomeromycotina</taxon>
        <taxon>Glomeromycetes</taxon>
        <taxon>Glomerales</taxon>
        <taxon>Glomeraceae</taxon>
        <taxon>Rhizophagus</taxon>
    </lineage>
</organism>
<protein>
    <submittedName>
        <fullName evidence="1">Uncharacterized protein</fullName>
    </submittedName>
</protein>